<accession>A0A398B1D7</accession>
<evidence type="ECO:0000313" key="2">
    <source>
        <dbReference type="Proteomes" id="UP000265816"/>
    </source>
</evidence>
<dbReference type="Pfam" id="PF11167">
    <property type="entry name" value="DUF2953"/>
    <property type="match status" value="1"/>
</dbReference>
<name>A0A398B1D7_9BACI</name>
<dbReference type="Proteomes" id="UP000265816">
    <property type="component" value="Unassembled WGS sequence"/>
</dbReference>
<proteinExistence type="predicted"/>
<dbReference type="InterPro" id="IPR021338">
    <property type="entry name" value="DUF2953"/>
</dbReference>
<dbReference type="OrthoDB" id="1683589at2"/>
<reference evidence="1 2" key="1">
    <citation type="submission" date="2018-08" db="EMBL/GenBank/DDBJ databases">
        <title>Bacillus jemisoniae sp. nov., Bacillus chryseoplanitiae sp. nov., Bacillus resnikiae sp. nov., and Bacillus frankliniae sp. nov., isolated from Viking spacecraft and associated surfaces.</title>
        <authorList>
            <person name="Seuylemezian A."/>
            <person name="Vaishampayan P."/>
        </authorList>
    </citation>
    <scope>NUCLEOTIDE SEQUENCE [LARGE SCALE GENOMIC DNA]</scope>
    <source>
        <strain evidence="1 2">JJ-247</strain>
    </source>
</reference>
<dbReference type="RefSeq" id="WP_119113980.1">
    <property type="nucleotide sequence ID" value="NZ_CBCSEO010000003.1"/>
</dbReference>
<comment type="caution">
    <text evidence="1">The sequence shown here is derived from an EMBL/GenBank/DDBJ whole genome shotgun (WGS) entry which is preliminary data.</text>
</comment>
<evidence type="ECO:0000313" key="1">
    <source>
        <dbReference type="EMBL" id="RID83134.1"/>
    </source>
</evidence>
<organism evidence="1 2">
    <name type="scientific">Mesobacillus zeae</name>
    <dbReference type="NCBI Taxonomy" id="1917180"/>
    <lineage>
        <taxon>Bacteria</taxon>
        <taxon>Bacillati</taxon>
        <taxon>Bacillota</taxon>
        <taxon>Bacilli</taxon>
        <taxon>Bacillales</taxon>
        <taxon>Bacillaceae</taxon>
        <taxon>Mesobacillus</taxon>
    </lineage>
</organism>
<dbReference type="AlphaFoldDB" id="A0A398B1D7"/>
<protein>
    <submittedName>
        <fullName evidence="1">DUF2953 domain-containing protein</fullName>
    </submittedName>
</protein>
<keyword evidence="2" id="KW-1185">Reference proteome</keyword>
<dbReference type="EMBL" id="QWVT01000029">
    <property type="protein sequence ID" value="RID83134.1"/>
    <property type="molecule type" value="Genomic_DNA"/>
</dbReference>
<gene>
    <name evidence="1" type="ORF">D1970_16570</name>
</gene>
<sequence length="232" mass="25687">MVYWLIPAAGVLALFLILLLIVMLTKITVSVDYYHGKNDDRLCILIKAWAGMIWRKIEYPVIEVEPDTSAIAVKGRVKGPRKDEKHEGKVDRGDVRDSIHDFKVFVEHIAGLNRLTRFFLRKVAVRKFSWHTVAGIGDAATTAVICGGIWAAKGGLMATIGRYMKLQAKPVLSVTPCFQGTVSQTKLSCIFQVRAGHAILAGTKLIKYWKGGMPEFRSSALSVLSNDKTNTV</sequence>